<evidence type="ECO:0000256" key="5">
    <source>
        <dbReference type="ARBA" id="ARBA00022692"/>
    </source>
</evidence>
<evidence type="ECO:0000256" key="1">
    <source>
        <dbReference type="ARBA" id="ARBA00004606"/>
    </source>
</evidence>
<dbReference type="GO" id="GO:0016020">
    <property type="term" value="C:membrane"/>
    <property type="evidence" value="ECO:0007669"/>
    <property type="project" value="UniProtKB-SubCell"/>
</dbReference>
<proteinExistence type="inferred from homology"/>
<comment type="subcellular location">
    <subcellularLocation>
        <location evidence="9">Endomembrane system</location>
        <topology evidence="9">Single-pass membrane protein</topology>
    </subcellularLocation>
    <subcellularLocation>
        <location evidence="1">Membrane</location>
        <topology evidence="1">Single-pass type II membrane protein</topology>
    </subcellularLocation>
</comment>
<evidence type="ECO:0000259" key="12">
    <source>
        <dbReference type="Pfam" id="PF02434"/>
    </source>
</evidence>
<evidence type="ECO:0000256" key="6">
    <source>
        <dbReference type="ARBA" id="ARBA00022968"/>
    </source>
</evidence>
<name>A0A6P7SS73_9MOLL</name>
<feature type="domain" description="Fringe-like glycosyltransferase" evidence="12">
    <location>
        <begin position="272"/>
        <end position="519"/>
    </location>
</feature>
<evidence type="ECO:0000256" key="4">
    <source>
        <dbReference type="ARBA" id="ARBA00022679"/>
    </source>
</evidence>
<evidence type="ECO:0000256" key="10">
    <source>
        <dbReference type="SAM" id="MobiDB-lite"/>
    </source>
</evidence>
<protein>
    <submittedName>
        <fullName evidence="14">Beta-1,3-N-acetylglucosaminyltransferase radical fringe-like</fullName>
    </submittedName>
</protein>
<dbReference type="Gene3D" id="3.90.550.50">
    <property type="match status" value="1"/>
</dbReference>
<comment type="similarity">
    <text evidence="2">Belongs to the glycosyltransferase 31 family.</text>
</comment>
<keyword evidence="5 11" id="KW-0812">Transmembrane</keyword>
<reference evidence="14" key="1">
    <citation type="submission" date="2025-08" db="UniProtKB">
        <authorList>
            <consortium name="RefSeq"/>
        </authorList>
    </citation>
    <scope>IDENTIFICATION</scope>
</reference>
<evidence type="ECO:0000256" key="3">
    <source>
        <dbReference type="ARBA" id="ARBA00022676"/>
    </source>
</evidence>
<evidence type="ECO:0000256" key="11">
    <source>
        <dbReference type="SAM" id="Phobius"/>
    </source>
</evidence>
<dbReference type="Proteomes" id="UP000515154">
    <property type="component" value="Linkage group LG9"/>
</dbReference>
<feature type="region of interest" description="Disordered" evidence="10">
    <location>
        <begin position="176"/>
        <end position="209"/>
    </location>
</feature>
<keyword evidence="4" id="KW-0808">Transferase</keyword>
<dbReference type="Pfam" id="PF02434">
    <property type="entry name" value="Fringe"/>
    <property type="match status" value="1"/>
</dbReference>
<evidence type="ECO:0000256" key="8">
    <source>
        <dbReference type="ARBA" id="ARBA00023136"/>
    </source>
</evidence>
<dbReference type="KEGG" id="osn:115215667"/>
<dbReference type="PANTHER" id="PTHR10811">
    <property type="entry name" value="FRINGE-RELATED"/>
    <property type="match status" value="1"/>
</dbReference>
<dbReference type="GO" id="GO:0012505">
    <property type="term" value="C:endomembrane system"/>
    <property type="evidence" value="ECO:0007669"/>
    <property type="project" value="UniProtKB-SubCell"/>
</dbReference>
<keyword evidence="7 11" id="KW-1133">Transmembrane helix</keyword>
<keyword evidence="13" id="KW-1185">Reference proteome</keyword>
<organism evidence="13 14">
    <name type="scientific">Octopus sinensis</name>
    <name type="common">East Asian common octopus</name>
    <dbReference type="NCBI Taxonomy" id="2607531"/>
    <lineage>
        <taxon>Eukaryota</taxon>
        <taxon>Metazoa</taxon>
        <taxon>Spiralia</taxon>
        <taxon>Lophotrochozoa</taxon>
        <taxon>Mollusca</taxon>
        <taxon>Cephalopoda</taxon>
        <taxon>Coleoidea</taxon>
        <taxon>Octopodiformes</taxon>
        <taxon>Octopoda</taxon>
        <taxon>Incirrata</taxon>
        <taxon>Octopodidae</taxon>
        <taxon>Octopus</taxon>
    </lineage>
</organism>
<sequence length="548" mass="63024">MSRLCCYFHQLDDSSSNAGCRDNQKRVAMRITLLKSVQTIIYVACFLFLNFVYFDYFMPKWPKIPPKQDLLNADHKFKKSASNNVGKKILVDYDVQPNSQHVLQENVIIVASRLLEIDNAENKGADQVQVKNFWRFNQPVDSGDTRSLLDLQTKRKRRNANVIYIESPLVAILSGKHPNQGTNLEPVQQRKVGSPKSGSSGEKSKVDNQSVFKEKLYPSKLKTILKVPDPGQSNSKSSSLLKRLQSSSLSSSSLTTSQSKVSALRFNLNTRPTTLNDIFISVKTTEKFHESRLKILLDTWFQYAKEQTYFFTDTNDEKLNKKTNNHMINTNCSALHNRQALCCKMAREYDTFMESKKRWFCHVDDDTYVNVPKLVTLLQKYNHTQDWYLGKLSLKHPLQIMDINRPGKKIEFWFATGGAGFCISRSLALKMMPHAGGGRLMAVGEEIRLPDDCTVGYIIGHLLKKPLTEVEDFHSHLEALWLLRPNQLEKHVTFSYSYYGEKMNIVNVPGFSEDEDPTRLWSLHCYLFPYLKKCRDIKQSVANFKTYH</sequence>
<evidence type="ECO:0000313" key="14">
    <source>
        <dbReference type="RefSeq" id="XP_029640791.1"/>
    </source>
</evidence>
<gene>
    <name evidence="14" type="primary">LOC115215667</name>
</gene>
<evidence type="ECO:0000313" key="13">
    <source>
        <dbReference type="Proteomes" id="UP000515154"/>
    </source>
</evidence>
<accession>A0A6P7SS73</accession>
<dbReference type="RefSeq" id="XP_029640791.1">
    <property type="nucleotide sequence ID" value="XM_029784931.2"/>
</dbReference>
<dbReference type="GO" id="GO:0016757">
    <property type="term" value="F:glycosyltransferase activity"/>
    <property type="evidence" value="ECO:0007669"/>
    <property type="project" value="UniProtKB-KW"/>
</dbReference>
<evidence type="ECO:0000256" key="9">
    <source>
        <dbReference type="ARBA" id="ARBA00037847"/>
    </source>
</evidence>
<feature type="transmembrane region" description="Helical" evidence="11">
    <location>
        <begin position="39"/>
        <end position="58"/>
    </location>
</feature>
<dbReference type="AlphaFoldDB" id="A0A6P7SS73"/>
<evidence type="ECO:0000256" key="7">
    <source>
        <dbReference type="ARBA" id="ARBA00022989"/>
    </source>
</evidence>
<feature type="compositionally biased region" description="Polar residues" evidence="10">
    <location>
        <begin position="177"/>
        <end position="186"/>
    </location>
</feature>
<evidence type="ECO:0000256" key="2">
    <source>
        <dbReference type="ARBA" id="ARBA00008661"/>
    </source>
</evidence>
<dbReference type="InterPro" id="IPR003378">
    <property type="entry name" value="Fringe-like_glycosylTrfase"/>
</dbReference>
<keyword evidence="8 11" id="KW-0472">Membrane</keyword>
<keyword evidence="6" id="KW-0735">Signal-anchor</keyword>
<keyword evidence="3" id="KW-0328">Glycosyltransferase</keyword>